<evidence type="ECO:0000256" key="1">
    <source>
        <dbReference type="ARBA" id="ARBA00005213"/>
    </source>
</evidence>
<dbReference type="AlphaFoldDB" id="A0A259U4G1"/>
<evidence type="ECO:0000256" key="2">
    <source>
        <dbReference type="ARBA" id="ARBA00012171"/>
    </source>
</evidence>
<protein>
    <recommendedName>
        <fullName evidence="2">arginine deiminase</fullName>
        <ecNumber evidence="2">3.5.3.6</ecNumber>
    </recommendedName>
</protein>
<keyword evidence="5" id="KW-1185">Reference proteome</keyword>
<evidence type="ECO:0000313" key="5">
    <source>
        <dbReference type="Proteomes" id="UP000216446"/>
    </source>
</evidence>
<proteinExistence type="predicted"/>
<comment type="caution">
    <text evidence="4">The sequence shown here is derived from an EMBL/GenBank/DDBJ whole genome shotgun (WGS) entry which is preliminary data.</text>
</comment>
<dbReference type="EC" id="3.5.3.6" evidence="2"/>
<organism evidence="4 5">
    <name type="scientific">Rubricoccus marinus</name>
    <dbReference type="NCBI Taxonomy" id="716817"/>
    <lineage>
        <taxon>Bacteria</taxon>
        <taxon>Pseudomonadati</taxon>
        <taxon>Rhodothermota</taxon>
        <taxon>Rhodothermia</taxon>
        <taxon>Rhodothermales</taxon>
        <taxon>Rubricoccaceae</taxon>
        <taxon>Rubricoccus</taxon>
    </lineage>
</organism>
<dbReference type="Proteomes" id="UP000216446">
    <property type="component" value="Unassembled WGS sequence"/>
</dbReference>
<dbReference type="EMBL" id="MQWB01000001">
    <property type="protein sequence ID" value="OZC04714.1"/>
    <property type="molecule type" value="Genomic_DNA"/>
</dbReference>
<evidence type="ECO:0000256" key="3">
    <source>
        <dbReference type="ARBA" id="ARBA00049429"/>
    </source>
</evidence>
<dbReference type="InParanoid" id="A0A259U4G1"/>
<keyword evidence="4" id="KW-0808">Transferase</keyword>
<comment type="pathway">
    <text evidence="1">Amino-acid degradation; L-arginine degradation via ADI pathway; carbamoyl phosphate from L-arginine: step 1/2.</text>
</comment>
<sequence>MSVTDVPLDALPAIPRPGRVLLTTPEHFEVAYVINPHMAGNIGDVDQTRARTQWEALRDVYERLGVEVSTLEGASGLPDMVFCANQTLPYLTPGGERGAVLSRMHAPQRKAEVDHYAEFFQAQGYETHGLDPDLPGDFEGMGDAIWHPGRYLLWGGYGYRTDRAVYERLSDKMGFPVVPLALTDPEFYHLDTCFCPLDEDTVLIYPGAFQEDGLEEIRSRFVRVLEAPEDESRELFACNAHSPDGQHVIIQQGCTVTNGLLREAGYEVIELDTSEYLKSGGSVFCMKVMFW</sequence>
<dbReference type="PANTHER" id="PTHR47271:SF2">
    <property type="entry name" value="ARGININE DEIMINASE"/>
    <property type="match status" value="1"/>
</dbReference>
<dbReference type="PANTHER" id="PTHR47271">
    <property type="entry name" value="ARGININE DEIMINASE"/>
    <property type="match status" value="1"/>
</dbReference>
<accession>A0A259U4G1</accession>
<name>A0A259U4G1_9BACT</name>
<dbReference type="Gene3D" id="3.75.10.10">
    <property type="entry name" value="L-arginine/glycine Amidinotransferase, Chain A"/>
    <property type="match status" value="1"/>
</dbReference>
<reference evidence="4 5" key="1">
    <citation type="submission" date="2016-11" db="EMBL/GenBank/DDBJ databases">
        <title>Study of marine rhodopsin-containing bacteria.</title>
        <authorList>
            <person name="Yoshizawa S."/>
            <person name="Kumagai Y."/>
            <person name="Kogure K."/>
        </authorList>
    </citation>
    <scope>NUCLEOTIDE SEQUENCE [LARGE SCALE GENOMIC DNA]</scope>
    <source>
        <strain evidence="4 5">SG-29</strain>
    </source>
</reference>
<evidence type="ECO:0000313" key="4">
    <source>
        <dbReference type="EMBL" id="OZC04714.1"/>
    </source>
</evidence>
<dbReference type="GO" id="GO:0016990">
    <property type="term" value="F:arginine deiminase activity"/>
    <property type="evidence" value="ECO:0007669"/>
    <property type="project" value="UniProtKB-EC"/>
</dbReference>
<gene>
    <name evidence="4" type="ORF">BSZ36_11980</name>
</gene>
<dbReference type="Pfam" id="PF19420">
    <property type="entry name" value="DDAH_eukar"/>
    <property type="match status" value="1"/>
</dbReference>
<comment type="catalytic activity">
    <reaction evidence="3">
        <text>L-arginine + H2O = L-citrulline + NH4(+)</text>
        <dbReference type="Rhea" id="RHEA:19597"/>
        <dbReference type="ChEBI" id="CHEBI:15377"/>
        <dbReference type="ChEBI" id="CHEBI:28938"/>
        <dbReference type="ChEBI" id="CHEBI:32682"/>
        <dbReference type="ChEBI" id="CHEBI:57743"/>
        <dbReference type="EC" id="3.5.3.6"/>
    </reaction>
</comment>
<dbReference type="SUPFAM" id="SSF55909">
    <property type="entry name" value="Pentein"/>
    <property type="match status" value="1"/>
</dbReference>
<dbReference type="GO" id="GO:0016740">
    <property type="term" value="F:transferase activity"/>
    <property type="evidence" value="ECO:0007669"/>
    <property type="project" value="UniProtKB-KW"/>
</dbReference>
<dbReference type="GO" id="GO:0019546">
    <property type="term" value="P:L-arginine deiminase pathway"/>
    <property type="evidence" value="ECO:0007669"/>
    <property type="project" value="TreeGrafter"/>
</dbReference>